<protein>
    <submittedName>
        <fullName evidence="1">Uncharacterized protein</fullName>
    </submittedName>
</protein>
<gene>
    <name evidence="1" type="ORF">STHAL_32305</name>
</gene>
<dbReference type="EMBL" id="JAHUVW010000004">
    <property type="protein sequence ID" value="MBV7674131.1"/>
    <property type="molecule type" value="Genomic_DNA"/>
</dbReference>
<organism evidence="1 2">
    <name type="scientific">Streptomyces halstedii</name>
    <dbReference type="NCBI Taxonomy" id="1944"/>
    <lineage>
        <taxon>Bacteria</taxon>
        <taxon>Bacillati</taxon>
        <taxon>Actinomycetota</taxon>
        <taxon>Actinomycetes</taxon>
        <taxon>Kitasatosporales</taxon>
        <taxon>Streptomycetaceae</taxon>
        <taxon>Streptomyces</taxon>
    </lineage>
</organism>
<evidence type="ECO:0000313" key="1">
    <source>
        <dbReference type="EMBL" id="MBV7674131.1"/>
    </source>
</evidence>
<accession>A0ABS6U0R0</accession>
<dbReference type="Proteomes" id="UP000735541">
    <property type="component" value="Unassembled WGS sequence"/>
</dbReference>
<sequence>MSTEKRLSAPELVDEIRSSLAATTGWIPILSGPDGPTGLPETASLSEVAQSLRKFANAPAMPAAVAQQLRRASASATAGIAADDTTAYGHLGAAYAYVVQARLATSDDTTS</sequence>
<keyword evidence="2" id="KW-1185">Reference proteome</keyword>
<name>A0ABS6U0R0_STRHA</name>
<comment type="caution">
    <text evidence="1">The sequence shown here is derived from an EMBL/GenBank/DDBJ whole genome shotgun (WGS) entry which is preliminary data.</text>
</comment>
<dbReference type="RefSeq" id="WP_228873849.1">
    <property type="nucleotide sequence ID" value="NZ_JAHUVW010000004.1"/>
</dbReference>
<proteinExistence type="predicted"/>
<evidence type="ECO:0000313" key="2">
    <source>
        <dbReference type="Proteomes" id="UP000735541"/>
    </source>
</evidence>
<reference evidence="1 2" key="1">
    <citation type="submission" date="2021-07" db="EMBL/GenBank/DDBJ databases">
        <title>Sequencing Streptomyces halstedii LGO-A4 genome an citrus endophytic actinomycete.</title>
        <authorList>
            <person name="Samborskyy M."/>
            <person name="Scott N."/>
            <person name="Deglau R."/>
            <person name="Dickens S."/>
            <person name="Oliveira L.G."/>
        </authorList>
    </citation>
    <scope>NUCLEOTIDE SEQUENCE [LARGE SCALE GENOMIC DNA]</scope>
    <source>
        <strain evidence="1 2">LGO-A4</strain>
    </source>
</reference>